<protein>
    <submittedName>
        <fullName evidence="1">Uncharacterized protein</fullName>
    </submittedName>
</protein>
<dbReference type="EMBL" id="RSCO01000013">
    <property type="protein sequence ID" value="RYM96123.1"/>
    <property type="molecule type" value="Genomic_DNA"/>
</dbReference>
<proteinExistence type="predicted"/>
<comment type="caution">
    <text evidence="1">The sequence shown here is derived from an EMBL/GenBank/DDBJ whole genome shotgun (WGS) entry which is preliminary data.</text>
</comment>
<dbReference type="RefSeq" id="WP_130077204.1">
    <property type="nucleotide sequence ID" value="NZ_RSCO01000013.1"/>
</dbReference>
<evidence type="ECO:0000313" key="2">
    <source>
        <dbReference type="Proteomes" id="UP000293613"/>
    </source>
</evidence>
<dbReference type="Proteomes" id="UP000293613">
    <property type="component" value="Unassembled WGS sequence"/>
</dbReference>
<name>A0A8B3RKB5_BIFAN</name>
<accession>A0A8B3RKB5</accession>
<sequence>MRYATARARVLALVPPLPGWRVCRGTPAQGDSPPWVVVAFSEIDREVVESDRASTHVGRLDVRVVGETDESIGIVCDRLSGALDGAYPGTGMSCLHAERDSGTYSAELVSPLTGSPFAMRVLTWTVGWDA</sequence>
<dbReference type="AlphaFoldDB" id="A0A8B3RKB5"/>
<evidence type="ECO:0000313" key="1">
    <source>
        <dbReference type="EMBL" id="RYM96123.1"/>
    </source>
</evidence>
<organism evidence="1 2">
    <name type="scientific">Bifidobacterium animalis subsp. lactis</name>
    <name type="common">Bifidobacterium lactis</name>
    <dbReference type="NCBI Taxonomy" id="302911"/>
    <lineage>
        <taxon>Bacteria</taxon>
        <taxon>Bacillati</taxon>
        <taxon>Actinomycetota</taxon>
        <taxon>Actinomycetes</taxon>
        <taxon>Bifidobacteriales</taxon>
        <taxon>Bifidobacteriaceae</taxon>
        <taxon>Bifidobacterium</taxon>
    </lineage>
</organism>
<gene>
    <name evidence="1" type="ORF">PG2011B_0320</name>
</gene>
<reference evidence="1 2" key="1">
    <citation type="journal article" date="2019" name="Appl. Environ. Microbiol.">
        <title>Dissecting the evolutionary development of the Bifidobacterium animalis species through comparative genomics analyses.</title>
        <authorList>
            <person name="Lugli G.A."/>
            <person name="Mancino W."/>
            <person name="Milani C."/>
            <person name="Duranti S."/>
            <person name="Mancabelli L."/>
            <person name="Napoli S."/>
            <person name="Mangifesta M."/>
            <person name="Viappiani A."/>
            <person name="Anzalone R."/>
            <person name="Longhi G."/>
            <person name="van Sinderen D."/>
            <person name="Ventura M."/>
            <person name="Turroni F."/>
        </authorList>
    </citation>
    <scope>NUCLEOTIDE SEQUENCE [LARGE SCALE GENOMIC DNA]</scope>
    <source>
        <strain evidence="1 2">2011B</strain>
    </source>
</reference>